<name>A0A0S3F4C7_9SPHN</name>
<proteinExistence type="predicted"/>
<dbReference type="EMBL" id="CP013264">
    <property type="protein sequence ID" value="ALR22569.1"/>
    <property type="molecule type" value="Genomic_DNA"/>
</dbReference>
<accession>A0A0S3F4C7</accession>
<dbReference type="RefSeq" id="WP_035284194.1">
    <property type="nucleotide sequence ID" value="NZ_CP013264.1"/>
</dbReference>
<dbReference type="STRING" id="1332080.ATN00_11410"/>
<gene>
    <name evidence="1" type="ORF">ATN00_11410</name>
</gene>
<dbReference type="AlphaFoldDB" id="A0A0S3F4C7"/>
<evidence type="ECO:0000313" key="2">
    <source>
        <dbReference type="Proteomes" id="UP000056968"/>
    </source>
</evidence>
<protein>
    <submittedName>
        <fullName evidence="1">Antitoxin of toxin-antitoxin stability system</fullName>
    </submittedName>
</protein>
<organism evidence="1 2">
    <name type="scientific">Sphingobium baderi</name>
    <dbReference type="NCBI Taxonomy" id="1332080"/>
    <lineage>
        <taxon>Bacteria</taxon>
        <taxon>Pseudomonadati</taxon>
        <taxon>Pseudomonadota</taxon>
        <taxon>Alphaproteobacteria</taxon>
        <taxon>Sphingomonadales</taxon>
        <taxon>Sphingomonadaceae</taxon>
        <taxon>Sphingobium</taxon>
    </lineage>
</organism>
<evidence type="ECO:0000313" key="1">
    <source>
        <dbReference type="EMBL" id="ALR22569.1"/>
    </source>
</evidence>
<sequence length="214" mass="25229">MSKVIETTVYQLDELADAAKEKARDWYREGGFDYDWYDAVYEDFQQIAEILGLRLKTRSMRLNGVGSRQKPCIWFRGFWSQGDGACFETFYSYRKNAPRRIREHAPQDAELHRIADALQAVQRRNFYQLRAEASHRGHYYHEYCMTISVERDSPTYQDMTADAEDAVAEALRDLARWLYRQLEREHEYLTTDEAVDEVIAANEYTFTATGRRFG</sequence>
<keyword evidence="2" id="KW-1185">Reference proteome</keyword>
<dbReference type="OrthoDB" id="791062at2"/>
<reference evidence="1 2" key="1">
    <citation type="submission" date="2015-11" db="EMBL/GenBank/DDBJ databases">
        <title>A Two-component Flavoprotein Monooxygenase System MeaXY Responsible for para-Hydroxylation of 2-Methyl-6-ethylaniline and 2,6-Diethylaniline in Sphingobium baderi DE-13.</title>
        <authorList>
            <person name="Cheng M."/>
            <person name="Meng Q."/>
            <person name="Yang Y."/>
            <person name="Chu C."/>
            <person name="Yan X."/>
            <person name="He J."/>
            <person name="Li S."/>
        </authorList>
    </citation>
    <scope>NUCLEOTIDE SEQUENCE [LARGE SCALE GENOMIC DNA]</scope>
    <source>
        <strain evidence="1 2">DE-13</strain>
    </source>
</reference>
<dbReference type="KEGG" id="sbd:ATN00_11410"/>
<dbReference type="Proteomes" id="UP000056968">
    <property type="component" value="Chromosome"/>
</dbReference>